<dbReference type="EMBL" id="QXWK01000050">
    <property type="protein sequence ID" value="NBH63004.1"/>
    <property type="molecule type" value="Genomic_DNA"/>
</dbReference>
<dbReference type="AlphaFoldDB" id="A0A845QNM0"/>
<keyword evidence="2" id="KW-1185">Reference proteome</keyword>
<gene>
    <name evidence="1" type="ORF">D0435_15290</name>
</gene>
<reference evidence="1 2" key="1">
    <citation type="submission" date="2018-08" db="EMBL/GenBank/DDBJ databases">
        <title>Murine metabolic-syndrome-specific gut microbial biobank.</title>
        <authorList>
            <person name="Liu C."/>
        </authorList>
    </citation>
    <scope>NUCLEOTIDE SEQUENCE [LARGE SCALE GENOMIC DNA]</scope>
    <source>
        <strain evidence="1 2">28</strain>
    </source>
</reference>
<proteinExistence type="predicted"/>
<dbReference type="Proteomes" id="UP000446866">
    <property type="component" value="Unassembled WGS sequence"/>
</dbReference>
<accession>A0A845QNM0</accession>
<evidence type="ECO:0000313" key="1">
    <source>
        <dbReference type="EMBL" id="NBH63004.1"/>
    </source>
</evidence>
<protein>
    <submittedName>
        <fullName evidence="1">TnpV protein</fullName>
    </submittedName>
</protein>
<name>A0A845QNM0_9FIRM</name>
<sequence length="40" mass="4660">MKQAQGRECLKEENVLEWTERPNNIRACAKEIVNGEIIFV</sequence>
<dbReference type="InterPro" id="IPR026989">
    <property type="entry name" value="TnpV"/>
</dbReference>
<comment type="caution">
    <text evidence="1">The sequence shown here is derived from an EMBL/GenBank/DDBJ whole genome shotgun (WGS) entry which is preliminary data.</text>
</comment>
<organism evidence="1 2">
    <name type="scientific">Anaerotruncus colihominis</name>
    <dbReference type="NCBI Taxonomy" id="169435"/>
    <lineage>
        <taxon>Bacteria</taxon>
        <taxon>Bacillati</taxon>
        <taxon>Bacillota</taxon>
        <taxon>Clostridia</taxon>
        <taxon>Eubacteriales</taxon>
        <taxon>Oscillospiraceae</taxon>
        <taxon>Anaerotruncus</taxon>
    </lineage>
</organism>
<dbReference type="Pfam" id="PF14198">
    <property type="entry name" value="TnpV"/>
    <property type="match status" value="1"/>
</dbReference>
<evidence type="ECO:0000313" key="2">
    <source>
        <dbReference type="Proteomes" id="UP000446866"/>
    </source>
</evidence>
<feature type="non-terminal residue" evidence="1">
    <location>
        <position position="40"/>
    </location>
</feature>